<dbReference type="GO" id="GO:0002098">
    <property type="term" value="P:tRNA wobble uridine modification"/>
    <property type="evidence" value="ECO:0007669"/>
    <property type="project" value="TreeGrafter"/>
</dbReference>
<dbReference type="CDD" id="cd02440">
    <property type="entry name" value="AdoMet_MTases"/>
    <property type="match status" value="1"/>
</dbReference>
<sequence>MPPVVPAPTVAADDARAFEAENVHGVYDAIASHFSSTRYKPWPIIADFMGSLAAGSVGLDSGCGNGKYLALGAPDALTIGLDRSVNLLHIARNAGEHPRDVVLADALDDCWRPGAFDHAISIACLHHLATPERRRLAVEERPLPLFRVYIHPEHSVTVPPPRCVADAWTSFNLRLGN</sequence>
<dbReference type="GO" id="GO:0106335">
    <property type="term" value="F:tRNA (5-carboxymethyluridine(34)-5-O)-methyltransferase activity"/>
    <property type="evidence" value="ECO:0007669"/>
    <property type="project" value="TreeGrafter"/>
</dbReference>
<keyword evidence="2 4" id="KW-0808">Transferase</keyword>
<dbReference type="OrthoDB" id="271595at2759"/>
<dbReference type="SUPFAM" id="SSF53335">
    <property type="entry name" value="S-adenosyl-L-methionine-dependent methyltransferases"/>
    <property type="match status" value="1"/>
</dbReference>
<protein>
    <submittedName>
        <fullName evidence="4">S-adenosyl-L-methionine-dependent methyltransferase</fullName>
    </submittedName>
</protein>
<dbReference type="InterPro" id="IPR013216">
    <property type="entry name" value="Methyltransf_11"/>
</dbReference>
<keyword evidence="1 4" id="KW-0489">Methyltransferase</keyword>
<dbReference type="GO" id="GO:0000049">
    <property type="term" value="F:tRNA binding"/>
    <property type="evidence" value="ECO:0007669"/>
    <property type="project" value="TreeGrafter"/>
</dbReference>
<dbReference type="PANTHER" id="PTHR13069:SF21">
    <property type="entry name" value="ALKYLATED DNA REPAIR PROTEIN ALKB HOMOLOG 8"/>
    <property type="match status" value="1"/>
</dbReference>
<reference evidence="4 5" key="1">
    <citation type="journal article" date="2016" name="Mol. Biol. Evol.">
        <title>Comparative Genomics of Early-Diverging Mushroom-Forming Fungi Provides Insights into the Origins of Lignocellulose Decay Capabilities.</title>
        <authorList>
            <person name="Nagy L.G."/>
            <person name="Riley R."/>
            <person name="Tritt A."/>
            <person name="Adam C."/>
            <person name="Daum C."/>
            <person name="Floudas D."/>
            <person name="Sun H."/>
            <person name="Yadav J.S."/>
            <person name="Pangilinan J."/>
            <person name="Larsson K.H."/>
            <person name="Matsuura K."/>
            <person name="Barry K."/>
            <person name="Labutti K."/>
            <person name="Kuo R."/>
            <person name="Ohm R.A."/>
            <person name="Bhattacharya S.S."/>
            <person name="Shirouzu T."/>
            <person name="Yoshinaga Y."/>
            <person name="Martin F.M."/>
            <person name="Grigoriev I.V."/>
            <person name="Hibbett D.S."/>
        </authorList>
    </citation>
    <scope>NUCLEOTIDE SEQUENCE [LARGE SCALE GENOMIC DNA]</scope>
    <source>
        <strain evidence="4 5">HHB12029</strain>
    </source>
</reference>
<accession>A0A165F3G0</accession>
<dbReference type="Gene3D" id="3.40.50.150">
    <property type="entry name" value="Vaccinia Virus protein VP39"/>
    <property type="match status" value="1"/>
</dbReference>
<evidence type="ECO:0000259" key="3">
    <source>
        <dbReference type="Pfam" id="PF08241"/>
    </source>
</evidence>
<dbReference type="GO" id="GO:0005737">
    <property type="term" value="C:cytoplasm"/>
    <property type="evidence" value="ECO:0007669"/>
    <property type="project" value="TreeGrafter"/>
</dbReference>
<gene>
    <name evidence="4" type="ORF">EXIGLDRAFT_722830</name>
</gene>
<dbReference type="Pfam" id="PF08241">
    <property type="entry name" value="Methyltransf_11"/>
    <property type="match status" value="1"/>
</dbReference>
<evidence type="ECO:0000313" key="4">
    <source>
        <dbReference type="EMBL" id="KZV88301.1"/>
    </source>
</evidence>
<evidence type="ECO:0000313" key="5">
    <source>
        <dbReference type="Proteomes" id="UP000077266"/>
    </source>
</evidence>
<dbReference type="InterPro" id="IPR051422">
    <property type="entry name" value="AlkB_tRNA_MeTrf/Diox"/>
</dbReference>
<name>A0A165F3G0_EXIGL</name>
<dbReference type="InterPro" id="IPR029063">
    <property type="entry name" value="SAM-dependent_MTases_sf"/>
</dbReference>
<dbReference type="PANTHER" id="PTHR13069">
    <property type="entry name" value="ALKYLATED DNA REPAIR PROTEIN ALKB HOMOLOG 8"/>
    <property type="match status" value="1"/>
</dbReference>
<dbReference type="Proteomes" id="UP000077266">
    <property type="component" value="Unassembled WGS sequence"/>
</dbReference>
<dbReference type="EMBL" id="KV426103">
    <property type="protein sequence ID" value="KZV88301.1"/>
    <property type="molecule type" value="Genomic_DNA"/>
</dbReference>
<evidence type="ECO:0000256" key="1">
    <source>
        <dbReference type="ARBA" id="ARBA00022603"/>
    </source>
</evidence>
<proteinExistence type="predicted"/>
<dbReference type="FunCoup" id="A0A165F3G0">
    <property type="interactions" value="450"/>
</dbReference>
<keyword evidence="5" id="KW-1185">Reference proteome</keyword>
<dbReference type="GO" id="GO:0005634">
    <property type="term" value="C:nucleus"/>
    <property type="evidence" value="ECO:0007669"/>
    <property type="project" value="TreeGrafter"/>
</dbReference>
<dbReference type="InParanoid" id="A0A165F3G0"/>
<evidence type="ECO:0000256" key="2">
    <source>
        <dbReference type="ARBA" id="ARBA00022679"/>
    </source>
</evidence>
<dbReference type="GO" id="GO:0030488">
    <property type="term" value="P:tRNA methylation"/>
    <property type="evidence" value="ECO:0007669"/>
    <property type="project" value="TreeGrafter"/>
</dbReference>
<dbReference type="STRING" id="1314781.A0A165F3G0"/>
<feature type="domain" description="Methyltransferase type 11" evidence="3">
    <location>
        <begin position="59"/>
        <end position="133"/>
    </location>
</feature>
<dbReference type="AlphaFoldDB" id="A0A165F3G0"/>
<dbReference type="GO" id="GO:0008757">
    <property type="term" value="F:S-adenosylmethionine-dependent methyltransferase activity"/>
    <property type="evidence" value="ECO:0007669"/>
    <property type="project" value="InterPro"/>
</dbReference>
<organism evidence="4 5">
    <name type="scientific">Exidia glandulosa HHB12029</name>
    <dbReference type="NCBI Taxonomy" id="1314781"/>
    <lineage>
        <taxon>Eukaryota</taxon>
        <taxon>Fungi</taxon>
        <taxon>Dikarya</taxon>
        <taxon>Basidiomycota</taxon>
        <taxon>Agaricomycotina</taxon>
        <taxon>Agaricomycetes</taxon>
        <taxon>Auriculariales</taxon>
        <taxon>Exidiaceae</taxon>
        <taxon>Exidia</taxon>
    </lineage>
</organism>